<dbReference type="PANTHER" id="PTHR47354">
    <property type="entry name" value="NADH OXIDOREDUCTASE HCR"/>
    <property type="match status" value="1"/>
</dbReference>
<dbReference type="GO" id="GO:0008168">
    <property type="term" value="F:methyltransferase activity"/>
    <property type="evidence" value="ECO:0007669"/>
    <property type="project" value="UniProtKB-KW"/>
</dbReference>
<evidence type="ECO:0000256" key="4">
    <source>
        <dbReference type="ARBA" id="ARBA00022723"/>
    </source>
</evidence>
<keyword evidence="4" id="KW-0479">Metal-binding</keyword>
<dbReference type="PROSITE" id="PS51085">
    <property type="entry name" value="2FE2S_FER_2"/>
    <property type="match status" value="1"/>
</dbReference>
<dbReference type="InterPro" id="IPR017927">
    <property type="entry name" value="FAD-bd_FR_type"/>
</dbReference>
<dbReference type="CDD" id="cd00207">
    <property type="entry name" value="fer2"/>
    <property type="match status" value="1"/>
</dbReference>
<dbReference type="InterPro" id="IPR001433">
    <property type="entry name" value="OxRdtase_FAD/NAD-bd"/>
</dbReference>
<dbReference type="PROSITE" id="PS00197">
    <property type="entry name" value="2FE2S_FER_1"/>
    <property type="match status" value="1"/>
</dbReference>
<dbReference type="Gene3D" id="2.40.30.10">
    <property type="entry name" value="Translation factors"/>
    <property type="match status" value="1"/>
</dbReference>
<keyword evidence="2" id="KW-0285">Flavoprotein</keyword>
<dbReference type="Gene3D" id="3.10.20.30">
    <property type="match status" value="1"/>
</dbReference>
<keyword evidence="10" id="KW-0489">Methyltransferase</keyword>
<dbReference type="PRINTS" id="PR00409">
    <property type="entry name" value="PHDIOXRDTASE"/>
</dbReference>
<evidence type="ECO:0000256" key="2">
    <source>
        <dbReference type="ARBA" id="ARBA00022630"/>
    </source>
</evidence>
<keyword evidence="6" id="KW-0408">Iron</keyword>
<keyword evidence="5 10" id="KW-0560">Oxidoreductase</keyword>
<evidence type="ECO:0000259" key="8">
    <source>
        <dbReference type="PROSITE" id="PS51085"/>
    </source>
</evidence>
<evidence type="ECO:0000256" key="5">
    <source>
        <dbReference type="ARBA" id="ARBA00023002"/>
    </source>
</evidence>
<dbReference type="PROSITE" id="PS51384">
    <property type="entry name" value="FAD_FR"/>
    <property type="match status" value="1"/>
</dbReference>
<dbReference type="SUPFAM" id="SSF52343">
    <property type="entry name" value="Ferredoxin reductase-like, C-terminal NADP-linked domain"/>
    <property type="match status" value="1"/>
</dbReference>
<dbReference type="Pfam" id="PF00175">
    <property type="entry name" value="NAD_binding_1"/>
    <property type="match status" value="1"/>
</dbReference>
<gene>
    <name evidence="10" type="primary">ophA1_2</name>
    <name evidence="10" type="ORF">NCTC10821_03979</name>
</gene>
<dbReference type="InterPro" id="IPR012675">
    <property type="entry name" value="Beta-grasp_dom_sf"/>
</dbReference>
<dbReference type="EC" id="1.-.-.-" evidence="10"/>
<dbReference type="EMBL" id="UGQT01000001">
    <property type="protein sequence ID" value="STZ60439.1"/>
    <property type="molecule type" value="Genomic_DNA"/>
</dbReference>
<dbReference type="CDD" id="cd06185">
    <property type="entry name" value="PDR_like"/>
    <property type="match status" value="1"/>
</dbReference>
<keyword evidence="10" id="KW-0808">Transferase</keyword>
<comment type="cofactor">
    <cofactor evidence="1">
        <name>FAD</name>
        <dbReference type="ChEBI" id="CHEBI:57692"/>
    </cofactor>
</comment>
<dbReference type="InterPro" id="IPR036010">
    <property type="entry name" value="2Fe-2S_ferredoxin-like_sf"/>
</dbReference>
<dbReference type="InterPro" id="IPR001041">
    <property type="entry name" value="2Fe-2S_ferredoxin-type"/>
</dbReference>
<feature type="domain" description="2Fe-2S ferredoxin-type" evidence="8">
    <location>
        <begin position="234"/>
        <end position="321"/>
    </location>
</feature>
<protein>
    <submittedName>
        <fullName evidence="10">Putative vanillate O-demethylase reductase subunit</fullName>
        <ecNumber evidence="10">1.-.-.-</ecNumber>
    </submittedName>
</protein>
<dbReference type="GO" id="GO:0046872">
    <property type="term" value="F:metal ion binding"/>
    <property type="evidence" value="ECO:0007669"/>
    <property type="project" value="UniProtKB-KW"/>
</dbReference>
<accession>A0A378TI61</accession>
<reference evidence="10 11" key="1">
    <citation type="submission" date="2018-06" db="EMBL/GenBank/DDBJ databases">
        <authorList>
            <consortium name="Pathogen Informatics"/>
            <person name="Doyle S."/>
        </authorList>
    </citation>
    <scope>NUCLEOTIDE SEQUENCE [LARGE SCALE GENOMIC DNA]</scope>
    <source>
        <strain evidence="10 11">NCTC10821</strain>
    </source>
</reference>
<keyword evidence="3" id="KW-0001">2Fe-2S</keyword>
<dbReference type="InterPro" id="IPR039261">
    <property type="entry name" value="FNR_nucleotide-bd"/>
</dbReference>
<dbReference type="AlphaFoldDB" id="A0A378TI61"/>
<evidence type="ECO:0000256" key="7">
    <source>
        <dbReference type="ARBA" id="ARBA00023014"/>
    </source>
</evidence>
<dbReference type="GO" id="GO:0032259">
    <property type="term" value="P:methylation"/>
    <property type="evidence" value="ECO:0007669"/>
    <property type="project" value="UniProtKB-KW"/>
</dbReference>
<keyword evidence="11" id="KW-1185">Reference proteome</keyword>
<evidence type="ECO:0000313" key="10">
    <source>
        <dbReference type="EMBL" id="STZ60439.1"/>
    </source>
</evidence>
<dbReference type="SUPFAM" id="SSF63380">
    <property type="entry name" value="Riboflavin synthase domain-like"/>
    <property type="match status" value="1"/>
</dbReference>
<dbReference type="SUPFAM" id="SSF54292">
    <property type="entry name" value="2Fe-2S ferredoxin-like"/>
    <property type="match status" value="1"/>
</dbReference>
<dbReference type="Proteomes" id="UP000254978">
    <property type="component" value="Unassembled WGS sequence"/>
</dbReference>
<organism evidence="10 11">
    <name type="scientific">Mycolicibacterium tokaiense</name>
    <dbReference type="NCBI Taxonomy" id="39695"/>
    <lineage>
        <taxon>Bacteria</taxon>
        <taxon>Bacillati</taxon>
        <taxon>Actinomycetota</taxon>
        <taxon>Actinomycetes</taxon>
        <taxon>Mycobacteriales</taxon>
        <taxon>Mycobacteriaceae</taxon>
        <taxon>Mycolicibacterium</taxon>
    </lineage>
</organism>
<dbReference type="InterPro" id="IPR017938">
    <property type="entry name" value="Riboflavin_synthase-like_b-brl"/>
</dbReference>
<dbReference type="GO" id="GO:0016491">
    <property type="term" value="F:oxidoreductase activity"/>
    <property type="evidence" value="ECO:0007669"/>
    <property type="project" value="UniProtKB-KW"/>
</dbReference>
<dbReference type="RefSeq" id="WP_232067727.1">
    <property type="nucleotide sequence ID" value="NZ_AP022600.1"/>
</dbReference>
<evidence type="ECO:0000256" key="3">
    <source>
        <dbReference type="ARBA" id="ARBA00022714"/>
    </source>
</evidence>
<keyword evidence="7" id="KW-0411">Iron-sulfur</keyword>
<dbReference type="Pfam" id="PF00111">
    <property type="entry name" value="Fer2"/>
    <property type="match status" value="1"/>
</dbReference>
<evidence type="ECO:0000259" key="9">
    <source>
        <dbReference type="PROSITE" id="PS51384"/>
    </source>
</evidence>
<evidence type="ECO:0000313" key="11">
    <source>
        <dbReference type="Proteomes" id="UP000254978"/>
    </source>
</evidence>
<sequence>MTTGLRSARVTRRIRRAEGVIGLTLSGVDGALPSWTPGAHIDVLLPSGQCRQYSLCGPVTSRDYEIAVRVDPNGRGGSREVHEALRPDTTVTISEPRNRFALERAQSYLFVAGGIGITPLLPMVEAVDALGLDWQLVYCGRTRASMPFRDELEMYSDRVRLWPDDERGVVDVPGIVRAAVAARPDVAIYTCGPGPLIDAMKAAVCAAGAAPLRFERFTAAPEMNPTVPQGTSGFEVQLGVDGPVLAVGEKQSVLQAVLDAGADVLYSCEEGTCGSCQTTVLDGVVDHRDDLLSDAERADRQMLICVSRCAGDRLVLDIPAP</sequence>
<evidence type="ECO:0000256" key="1">
    <source>
        <dbReference type="ARBA" id="ARBA00001974"/>
    </source>
</evidence>
<dbReference type="Gene3D" id="3.40.50.80">
    <property type="entry name" value="Nucleotide-binding domain of ferredoxin-NADP reductase (FNR) module"/>
    <property type="match status" value="1"/>
</dbReference>
<dbReference type="GO" id="GO:0051537">
    <property type="term" value="F:2 iron, 2 sulfur cluster binding"/>
    <property type="evidence" value="ECO:0007669"/>
    <property type="project" value="UniProtKB-KW"/>
</dbReference>
<dbReference type="InterPro" id="IPR006058">
    <property type="entry name" value="2Fe2S_fd_BS"/>
</dbReference>
<name>A0A378TI61_9MYCO</name>
<dbReference type="PANTHER" id="PTHR47354:SF1">
    <property type="entry name" value="CARNITINE MONOOXYGENASE REDUCTASE SUBUNIT"/>
    <property type="match status" value="1"/>
</dbReference>
<feature type="domain" description="FAD-binding FR-type" evidence="9">
    <location>
        <begin position="3"/>
        <end position="103"/>
    </location>
</feature>
<evidence type="ECO:0000256" key="6">
    <source>
        <dbReference type="ARBA" id="ARBA00023004"/>
    </source>
</evidence>
<proteinExistence type="predicted"/>
<dbReference type="InterPro" id="IPR050415">
    <property type="entry name" value="MRET"/>
</dbReference>